<comment type="catalytic activity">
    <reaction evidence="3">
        <text>2',3'-cGAMP + H2O = Gp(2'-5')Ap(3') + H(+)</text>
        <dbReference type="Rhea" id="RHEA:59472"/>
        <dbReference type="ChEBI" id="CHEBI:15377"/>
        <dbReference type="ChEBI" id="CHEBI:15378"/>
        <dbReference type="ChEBI" id="CHEBI:143093"/>
        <dbReference type="ChEBI" id="CHEBI:143098"/>
    </reaction>
    <physiologicalReaction direction="left-to-right" evidence="3">
        <dbReference type="Rhea" id="RHEA:59473"/>
    </physiologicalReaction>
</comment>
<keyword evidence="1" id="KW-0540">Nuclease</keyword>
<protein>
    <submittedName>
        <fullName evidence="4">p26 protein</fullName>
    </submittedName>
</protein>
<reference evidence="4" key="2">
    <citation type="journal article" date="2015" name="BMC Genomics">
        <title>Evidence of recent interspecies horizontal gene transfer regarding nucleopolyhedrovirus infection of Spodoptera frugiperda.</title>
        <authorList>
            <person name="Barrera G.P."/>
            <person name="Belaich M.N."/>
            <person name="Patarroyo M.A."/>
            <person name="Villamizar L.F."/>
            <person name="Ghiringhelli P.D."/>
        </authorList>
    </citation>
    <scope>NUCLEOTIDE SEQUENCE</scope>
    <source>
        <strain evidence="4">Colombian</strain>
    </source>
</reference>
<keyword evidence="2" id="KW-0378">Hydrolase</keyword>
<dbReference type="GO" id="GO:0016787">
    <property type="term" value="F:hydrolase activity"/>
    <property type="evidence" value="ECO:0007669"/>
    <property type="project" value="UniProtKB-KW"/>
</dbReference>
<dbReference type="InterPro" id="IPR006853">
    <property type="entry name" value="Poxin_vir"/>
</dbReference>
<organismHost>
    <name type="scientific">Lepidoptera</name>
    <name type="common">moths &amp; butterflies</name>
    <dbReference type="NCBI Taxonomy" id="7088"/>
</organismHost>
<reference evidence="4" key="1">
    <citation type="submission" date="2013-11" db="EMBL/GenBank/DDBJ databases">
        <authorList>
            <person name="Hoang H.T."/>
            <person name="Killian M.L."/>
            <person name="Madson D.M."/>
            <person name="Arruda P.H.E."/>
            <person name="Sun D."/>
            <person name="Schwartz K.J."/>
            <person name="Yoon K."/>
        </authorList>
    </citation>
    <scope>NUCLEOTIDE SEQUENCE</scope>
    <source>
        <strain evidence="4">Colombian</strain>
    </source>
</reference>
<dbReference type="GO" id="GO:0004518">
    <property type="term" value="F:nuclease activity"/>
    <property type="evidence" value="ECO:0007669"/>
    <property type="project" value="UniProtKB-KW"/>
</dbReference>
<name>A0A0R5RHS2_NPVSF</name>
<sequence length="252" mass="28717">MSLRINSVATENVAAAAGAVNVSTIEYIKSITYCVNHMTRRVYVLSEKNCAVRIHVFGQHDTSADFEDIKYHYPGVASDVKFLKLKRNSYVNILLFNANNKPYLRRMRIQDRMYYTHHHYAKYYVYGQVPAIMQKNNLAEFMSQLYVSAPIFDDNGTLISVVTDYYVNDENHCIVPIAGDAGGAQGTVCLDGFVYVTDPNDHLTFHTFQILPRIDVYVTFDKKNVYINVVYNGEPISKLRVKTQFAGNVLIL</sequence>
<accession>A0A0R5RHS2</accession>
<dbReference type="EMBL" id="KF891883">
    <property type="protein sequence ID" value="AIW01497.1"/>
    <property type="molecule type" value="Genomic_DNA"/>
</dbReference>
<dbReference type="Pfam" id="PF04766">
    <property type="entry name" value="Baculo_p26"/>
    <property type="match status" value="1"/>
</dbReference>
<organism evidence="4">
    <name type="scientific">Spodoptera frugiperda nuclear polyhedrosis virus</name>
    <name type="common">SfNPV</name>
    <dbReference type="NCBI Taxonomy" id="10455"/>
    <lineage>
        <taxon>Viruses</taxon>
        <taxon>Viruses incertae sedis</taxon>
        <taxon>Naldaviricetes</taxon>
        <taxon>Lefavirales</taxon>
        <taxon>Baculoviridae</taxon>
        <taxon>Alphabaculovirus</taxon>
        <taxon>Alphabaculovirus spofrugiperdae</taxon>
    </lineage>
</organism>
<evidence type="ECO:0000256" key="3">
    <source>
        <dbReference type="ARBA" id="ARBA00023932"/>
    </source>
</evidence>
<gene>
    <name evidence="4" type="primary">P26a</name>
</gene>
<evidence type="ECO:0000256" key="1">
    <source>
        <dbReference type="ARBA" id="ARBA00022722"/>
    </source>
</evidence>
<proteinExistence type="predicted"/>
<evidence type="ECO:0000256" key="2">
    <source>
        <dbReference type="ARBA" id="ARBA00022801"/>
    </source>
</evidence>
<evidence type="ECO:0000313" key="4">
    <source>
        <dbReference type="EMBL" id="AIW01497.1"/>
    </source>
</evidence>